<dbReference type="EMBL" id="GEIB01000592">
    <property type="protein sequence ID" value="JAR87344.1"/>
    <property type="molecule type" value="Transcribed_RNA"/>
</dbReference>
<name>A0A147B9A9_9ACAR</name>
<accession>A0A147B9A9</accession>
<proteinExistence type="predicted"/>
<reference evidence="1" key="1">
    <citation type="submission" date="2016-03" db="EMBL/GenBank/DDBJ databases">
        <title>Gut transcriptome analysis on engorged females of Ornithodoros mimon (Acari: Argasidae) and phylogenetic inferences of soft ticks.</title>
        <authorList>
            <person name="Landulfo G.A."/>
            <person name="Giovanni D."/>
            <person name="Carvalho E."/>
            <person name="Junqueira-de-Azevedo I."/>
            <person name="Patane J."/>
            <person name="Mendoca R."/>
            <person name="Barros-Battesti D."/>
        </authorList>
    </citation>
    <scope>NUCLEOTIDE SEQUENCE</scope>
    <source>
        <strain evidence="1">Females</strain>
        <tissue evidence="1">Gut</tissue>
    </source>
</reference>
<evidence type="ECO:0000313" key="1">
    <source>
        <dbReference type="EMBL" id="JAR87344.1"/>
    </source>
</evidence>
<dbReference type="AlphaFoldDB" id="A0A147B9A9"/>
<sequence length="225" mass="24326">LSFFSTVHRLLLVLLRADHRHLLGLLSDGSHLALLPGTAVMSLDVVSDMMLPASCVVTHVAPIRFFPSVDPLVVLEVAHAARGIIAVVTFKRLLPRMAPFVLNQVRLPPCRVRAHGAQIYGLVPLADCVGYRLGSLGALHDFLPLCSRTFALHGDNGLGGGSEVLVGGVDDHLLLNLCLVECESDDVLTCGHCGSWFLLGQRYLFSWLHYSPPGSRRSSGLSLSF</sequence>
<feature type="non-terminal residue" evidence="1">
    <location>
        <position position="225"/>
    </location>
</feature>
<dbReference type="PANTHER" id="PTHR33426:SF36">
    <property type="entry name" value="C2H2-TYPE DOMAIN-CONTAINING PROTEIN"/>
    <property type="match status" value="1"/>
</dbReference>
<feature type="non-terminal residue" evidence="1">
    <location>
        <position position="1"/>
    </location>
</feature>
<dbReference type="PANTHER" id="PTHR33426">
    <property type="entry name" value="C2H2-TYPE DOMAIN-CONTAINING PROTEIN"/>
    <property type="match status" value="1"/>
</dbReference>
<organism evidence="1">
    <name type="scientific">Alectorobius mimon</name>
    <dbReference type="NCBI Taxonomy" id="360319"/>
    <lineage>
        <taxon>Eukaryota</taxon>
        <taxon>Metazoa</taxon>
        <taxon>Ecdysozoa</taxon>
        <taxon>Arthropoda</taxon>
        <taxon>Chelicerata</taxon>
        <taxon>Arachnida</taxon>
        <taxon>Acari</taxon>
        <taxon>Parasitiformes</taxon>
        <taxon>Ixodida</taxon>
        <taxon>Ixodoidea</taxon>
        <taxon>Argasidae</taxon>
        <taxon>Ornithodorinae</taxon>
        <taxon>Alectorobius</taxon>
    </lineage>
</organism>
<protein>
    <submittedName>
        <fullName evidence="1">Zinc finger protein 394 like</fullName>
    </submittedName>
</protein>